<dbReference type="EC" id="2.7.7.19" evidence="11"/>
<dbReference type="GO" id="GO:0046872">
    <property type="term" value="F:metal ion binding"/>
    <property type="evidence" value="ECO:0007669"/>
    <property type="project" value="UniProtKB-KW"/>
</dbReference>
<evidence type="ECO:0000313" key="19">
    <source>
        <dbReference type="Proteomes" id="UP001201980"/>
    </source>
</evidence>
<dbReference type="GO" id="GO:0005634">
    <property type="term" value="C:nucleus"/>
    <property type="evidence" value="ECO:0007669"/>
    <property type="project" value="UniProtKB-SubCell"/>
</dbReference>
<evidence type="ECO:0000259" key="15">
    <source>
        <dbReference type="Pfam" id="PF04926"/>
    </source>
</evidence>
<dbReference type="GO" id="GO:0003723">
    <property type="term" value="F:RNA binding"/>
    <property type="evidence" value="ECO:0007669"/>
    <property type="project" value="UniProtKB-UniRule"/>
</dbReference>
<sequence>MPSEEVAWGVTPPMSTELPTELEKQANESLIEELRRQNNFESASETEKRKEVLKQIEAIGNEFVRRVAQEKEGHNAHLVKHAICRLFTYGSYRLGVHGPGSDIDTLVVGPKYCHLDDFFKYMPACLRELSPPGAITSMAEVPDAFVPIIKLVYSGIEIDLIFSRIATLTQLPAEPSWNLRDNHLLRGLDDSEVRAVNGTRVSDEMVNLVPEPSTFRLALRAIKLWGQRRAVYGNIVGFPGGIAWALMVARVCQLYPKAASSVVVAKFFNILLQWPFPQPVVLKNIETGPLQIAVWNPKGNPRDGKAMMPVITPAYPSMNSTFNISHSSFSIIKKELRRAGNIAASVMENKVPWKDLFEKHTFFTKDYRYYLQVIVIGMNKEDQKVWSGWVESRLRMLIQGLERHDSINLAHAFIKGFSRRHVCFSGIDTEKVLEGSMEYLAPDEEETTEDVREEAGVESSEETKVAIKQEENEDEPPKPKLEPNGSSTSLNGNTKANGSPKGFEVLSKTFYIGLKIAEGNRGLDLAHPVQTFKSKCQEWEPFRARLVNTCSIAVHTVRNINLPGDVFEPGEIKPVKPKKIGKKRVAGQDNSTRPTKRQNTSNQGA</sequence>
<evidence type="ECO:0000256" key="2">
    <source>
        <dbReference type="ARBA" id="ARBA00004123"/>
    </source>
</evidence>
<accession>A0AAD5RHK0</accession>
<evidence type="ECO:0000256" key="5">
    <source>
        <dbReference type="ARBA" id="ARBA00022679"/>
    </source>
</evidence>
<dbReference type="SUPFAM" id="SSF55003">
    <property type="entry name" value="PAP/Archaeal CCA-adding enzyme, C-terminal domain"/>
    <property type="match status" value="1"/>
</dbReference>
<dbReference type="GO" id="GO:0031123">
    <property type="term" value="P:RNA 3'-end processing"/>
    <property type="evidence" value="ECO:0007669"/>
    <property type="project" value="InterPro"/>
</dbReference>
<evidence type="ECO:0000256" key="6">
    <source>
        <dbReference type="ARBA" id="ARBA00022723"/>
    </source>
</evidence>
<dbReference type="Gene3D" id="3.30.460.10">
    <property type="entry name" value="Beta Polymerase, domain 2"/>
    <property type="match status" value="1"/>
</dbReference>
<keyword evidence="10 11" id="KW-0539">Nucleus</keyword>
<protein>
    <recommendedName>
        <fullName evidence="11">Poly(A) polymerase</fullName>
        <ecNumber evidence="11">2.7.7.19</ecNumber>
    </recommendedName>
</protein>
<comment type="catalytic activity">
    <reaction evidence="11">
        <text>RNA(n) + ATP = RNA(n)-3'-adenine ribonucleotide + diphosphate</text>
        <dbReference type="Rhea" id="RHEA:11332"/>
        <dbReference type="Rhea" id="RHEA-COMP:14527"/>
        <dbReference type="Rhea" id="RHEA-COMP:17347"/>
        <dbReference type="ChEBI" id="CHEBI:30616"/>
        <dbReference type="ChEBI" id="CHEBI:33019"/>
        <dbReference type="ChEBI" id="CHEBI:140395"/>
        <dbReference type="ChEBI" id="CHEBI:173115"/>
        <dbReference type="EC" id="2.7.7.19"/>
    </reaction>
</comment>
<feature type="binding site" evidence="13">
    <location>
        <position position="104"/>
    </location>
    <ligand>
        <name>Mg(2+)</name>
        <dbReference type="ChEBI" id="CHEBI:18420"/>
        <label>1</label>
        <note>catalytic</note>
    </ligand>
</feature>
<dbReference type="GO" id="GO:0006397">
    <property type="term" value="P:mRNA processing"/>
    <property type="evidence" value="ECO:0007669"/>
    <property type="project" value="UniProtKB-KW"/>
</dbReference>
<comment type="caution">
    <text evidence="18">The sequence shown here is derived from an EMBL/GenBank/DDBJ whole genome shotgun (WGS) entry which is preliminary data.</text>
</comment>
<keyword evidence="4 11" id="KW-0507">mRNA processing</keyword>
<dbReference type="PIRSF" id="PIRSF018425">
    <property type="entry name" value="PolyA_polymerase"/>
    <property type="match status" value="1"/>
</dbReference>
<feature type="binding site" evidence="13">
    <location>
        <position position="104"/>
    </location>
    <ligand>
        <name>Mg(2+)</name>
        <dbReference type="ChEBI" id="CHEBI:18420"/>
        <label>2</label>
        <note>catalytic</note>
    </ligand>
</feature>
<comment type="cofactor">
    <cofactor evidence="13">
        <name>Mg(2+)</name>
        <dbReference type="ChEBI" id="CHEBI:18420"/>
    </cofactor>
    <text evidence="13">Binds 2 magnesium ions. Also active with manganese.</text>
</comment>
<evidence type="ECO:0000256" key="13">
    <source>
        <dbReference type="PIRSR" id="PIRSR018425-2"/>
    </source>
</evidence>
<dbReference type="PANTHER" id="PTHR10682">
    <property type="entry name" value="POLY A POLYMERASE"/>
    <property type="match status" value="1"/>
</dbReference>
<feature type="binding site" evidence="12">
    <location>
        <begin position="102"/>
        <end position="104"/>
    </location>
    <ligand>
        <name>ATP</name>
        <dbReference type="ChEBI" id="CHEBI:30616"/>
    </ligand>
</feature>
<proteinExistence type="inferred from homology"/>
<dbReference type="InterPro" id="IPR007010">
    <property type="entry name" value="PolA_pol_RNA-bd_dom"/>
</dbReference>
<feature type="region of interest" description="Disordered" evidence="14">
    <location>
        <begin position="440"/>
        <end position="499"/>
    </location>
</feature>
<feature type="compositionally biased region" description="Polar residues" evidence="14">
    <location>
        <begin position="484"/>
        <end position="497"/>
    </location>
</feature>
<feature type="domain" description="Poly(A) polymerase central" evidence="16">
    <location>
        <begin position="214"/>
        <end position="359"/>
    </location>
</feature>
<dbReference type="InterPro" id="IPR048840">
    <property type="entry name" value="PolA_pol_NTPase"/>
</dbReference>
<feature type="binding site" evidence="12">
    <location>
        <position position="223"/>
    </location>
    <ligand>
        <name>ATP</name>
        <dbReference type="ChEBI" id="CHEBI:30616"/>
    </ligand>
</feature>
<keyword evidence="7 11" id="KW-0547">Nucleotide-binding</keyword>
<organism evidence="18 19">
    <name type="scientific">Zalerion maritima</name>
    <dbReference type="NCBI Taxonomy" id="339359"/>
    <lineage>
        <taxon>Eukaryota</taxon>
        <taxon>Fungi</taxon>
        <taxon>Dikarya</taxon>
        <taxon>Ascomycota</taxon>
        <taxon>Pezizomycotina</taxon>
        <taxon>Sordariomycetes</taxon>
        <taxon>Lulworthiomycetidae</taxon>
        <taxon>Lulworthiales</taxon>
        <taxon>Lulworthiaceae</taxon>
        <taxon>Zalerion</taxon>
    </lineage>
</organism>
<dbReference type="FunFam" id="1.10.1410.10:FF:000001">
    <property type="entry name" value="Putative poly(A) polymerase gamma"/>
    <property type="match status" value="1"/>
</dbReference>
<keyword evidence="8 11" id="KW-0067">ATP-binding</keyword>
<evidence type="ECO:0000256" key="10">
    <source>
        <dbReference type="ARBA" id="ARBA00023242"/>
    </source>
</evidence>
<evidence type="ECO:0000256" key="8">
    <source>
        <dbReference type="ARBA" id="ARBA00022840"/>
    </source>
</evidence>
<dbReference type="PANTHER" id="PTHR10682:SF10">
    <property type="entry name" value="POLYNUCLEOTIDE ADENYLYLTRANSFERASE"/>
    <property type="match status" value="1"/>
</dbReference>
<dbReference type="InterPro" id="IPR007012">
    <property type="entry name" value="PolA_pol_cen_dom"/>
</dbReference>
<feature type="compositionally biased region" description="Polar residues" evidence="14">
    <location>
        <begin position="588"/>
        <end position="605"/>
    </location>
</feature>
<evidence type="ECO:0000256" key="11">
    <source>
        <dbReference type="PIRNR" id="PIRNR018425"/>
    </source>
</evidence>
<evidence type="ECO:0000256" key="9">
    <source>
        <dbReference type="ARBA" id="ARBA00022842"/>
    </source>
</evidence>
<comment type="function">
    <text evidence="11">Polymerase that creates the 3'-poly(A) tail of mRNA's.</text>
</comment>
<feature type="binding site" evidence="12">
    <location>
        <position position="159"/>
    </location>
    <ligand>
        <name>ATP</name>
        <dbReference type="ChEBI" id="CHEBI:30616"/>
    </ligand>
</feature>
<feature type="domain" description="Poly(A) polymerase nucleotidyltransferase" evidence="17">
    <location>
        <begin position="9"/>
        <end position="209"/>
    </location>
</feature>
<evidence type="ECO:0000313" key="18">
    <source>
        <dbReference type="EMBL" id="KAJ2894197.1"/>
    </source>
</evidence>
<gene>
    <name evidence="18" type="ORF">MKZ38_007837</name>
</gene>
<dbReference type="SUPFAM" id="SSF81631">
    <property type="entry name" value="PAP/OAS1 substrate-binding domain"/>
    <property type="match status" value="1"/>
</dbReference>
<evidence type="ECO:0000259" key="16">
    <source>
        <dbReference type="Pfam" id="PF04928"/>
    </source>
</evidence>
<name>A0AAD5RHK0_9PEZI</name>
<dbReference type="Pfam" id="PF04926">
    <property type="entry name" value="PAP_RNA-bind"/>
    <property type="match status" value="1"/>
</dbReference>
<feature type="domain" description="Poly(A) polymerase RNA-binding" evidence="15">
    <location>
        <begin position="361"/>
        <end position="576"/>
    </location>
</feature>
<feature type="binding site" evidence="13">
    <location>
        <position position="159"/>
    </location>
    <ligand>
        <name>Mg(2+)</name>
        <dbReference type="ChEBI" id="CHEBI:18420"/>
        <label>2</label>
        <note>catalytic</note>
    </ligand>
</feature>
<dbReference type="EMBL" id="JAKWBI020000518">
    <property type="protein sequence ID" value="KAJ2894197.1"/>
    <property type="molecule type" value="Genomic_DNA"/>
</dbReference>
<evidence type="ECO:0000256" key="12">
    <source>
        <dbReference type="PIRSR" id="PIRSR018425-1"/>
    </source>
</evidence>
<keyword evidence="6 13" id="KW-0479">Metal-binding</keyword>
<evidence type="ECO:0000256" key="7">
    <source>
        <dbReference type="ARBA" id="ARBA00022741"/>
    </source>
</evidence>
<evidence type="ECO:0000256" key="3">
    <source>
        <dbReference type="ARBA" id="ARBA00010912"/>
    </source>
</evidence>
<feature type="binding site" evidence="13">
    <location>
        <position position="102"/>
    </location>
    <ligand>
        <name>Mg(2+)</name>
        <dbReference type="ChEBI" id="CHEBI:18420"/>
        <label>1</label>
        <note>catalytic</note>
    </ligand>
</feature>
<feature type="binding site" evidence="12">
    <location>
        <position position="232"/>
    </location>
    <ligand>
        <name>ATP</name>
        <dbReference type="ChEBI" id="CHEBI:30616"/>
    </ligand>
</feature>
<comment type="similarity">
    <text evidence="3 11">Belongs to the poly(A) polymerase family.</text>
</comment>
<evidence type="ECO:0000256" key="1">
    <source>
        <dbReference type="ARBA" id="ARBA00001936"/>
    </source>
</evidence>
<dbReference type="FunFam" id="3.30.460.10:FF:000002">
    <property type="entry name" value="Poly(A) polymerase alpha, putative"/>
    <property type="match status" value="1"/>
</dbReference>
<dbReference type="GO" id="GO:0005524">
    <property type="term" value="F:ATP binding"/>
    <property type="evidence" value="ECO:0007669"/>
    <property type="project" value="UniProtKB-UniRule"/>
</dbReference>
<dbReference type="Pfam" id="PF04928">
    <property type="entry name" value="PAP_central"/>
    <property type="match status" value="1"/>
</dbReference>
<feature type="binding site" evidence="13">
    <location>
        <position position="102"/>
    </location>
    <ligand>
        <name>Mg(2+)</name>
        <dbReference type="ChEBI" id="CHEBI:18420"/>
        <label>2</label>
        <note>catalytic</note>
    </ligand>
</feature>
<dbReference type="SUPFAM" id="SSF81301">
    <property type="entry name" value="Nucleotidyltransferase"/>
    <property type="match status" value="1"/>
</dbReference>
<feature type="compositionally biased region" description="Basic residues" evidence="14">
    <location>
        <begin position="575"/>
        <end position="585"/>
    </location>
</feature>
<dbReference type="InterPro" id="IPR011068">
    <property type="entry name" value="NuclTrfase_I-like_C"/>
</dbReference>
<dbReference type="CDD" id="cd05402">
    <property type="entry name" value="NT_PAP_TUTase"/>
    <property type="match status" value="1"/>
</dbReference>
<comment type="subcellular location">
    <subcellularLocation>
        <location evidence="2 11">Nucleus</location>
    </subcellularLocation>
</comment>
<keyword evidence="5 11" id="KW-0808">Transferase</keyword>
<dbReference type="Pfam" id="PF20750">
    <property type="entry name" value="PAP_NTPase"/>
    <property type="match status" value="1"/>
</dbReference>
<dbReference type="Proteomes" id="UP001201980">
    <property type="component" value="Unassembled WGS sequence"/>
</dbReference>
<feature type="compositionally biased region" description="Basic and acidic residues" evidence="14">
    <location>
        <begin position="449"/>
        <end position="481"/>
    </location>
</feature>
<feature type="region of interest" description="Disordered" evidence="14">
    <location>
        <begin position="566"/>
        <end position="605"/>
    </location>
</feature>
<dbReference type="GO" id="GO:1990817">
    <property type="term" value="F:poly(A) RNA polymerase activity"/>
    <property type="evidence" value="ECO:0007669"/>
    <property type="project" value="UniProtKB-UniRule"/>
</dbReference>
<evidence type="ECO:0000256" key="4">
    <source>
        <dbReference type="ARBA" id="ARBA00022664"/>
    </source>
</evidence>
<keyword evidence="9 13" id="KW-0460">Magnesium</keyword>
<dbReference type="InterPro" id="IPR014492">
    <property type="entry name" value="PolyA_polymerase"/>
</dbReference>
<evidence type="ECO:0000259" key="17">
    <source>
        <dbReference type="Pfam" id="PF20750"/>
    </source>
</evidence>
<dbReference type="Gene3D" id="3.30.70.590">
    <property type="entry name" value="Poly(A) polymerase predicted RNA binding domain"/>
    <property type="match status" value="1"/>
</dbReference>
<dbReference type="InterPro" id="IPR043519">
    <property type="entry name" value="NT_sf"/>
</dbReference>
<dbReference type="AlphaFoldDB" id="A0AAD5RHK0"/>
<comment type="cofactor">
    <cofactor evidence="1">
        <name>Mn(2+)</name>
        <dbReference type="ChEBI" id="CHEBI:29035"/>
    </cofactor>
</comment>
<dbReference type="Gene3D" id="1.10.1410.10">
    <property type="match status" value="1"/>
</dbReference>
<keyword evidence="19" id="KW-1185">Reference proteome</keyword>
<reference evidence="18" key="1">
    <citation type="submission" date="2022-07" db="EMBL/GenBank/DDBJ databases">
        <title>Draft genome sequence of Zalerion maritima ATCC 34329, a (micro)plastics degrading marine fungus.</title>
        <authorList>
            <person name="Paco A."/>
            <person name="Goncalves M.F.M."/>
            <person name="Rocha-Santos T.A.P."/>
            <person name="Alves A."/>
        </authorList>
    </citation>
    <scope>NUCLEOTIDE SEQUENCE</scope>
    <source>
        <strain evidence="18">ATCC 34329</strain>
    </source>
</reference>
<evidence type="ECO:0000256" key="14">
    <source>
        <dbReference type="SAM" id="MobiDB-lite"/>
    </source>
</evidence>